<evidence type="ECO:0008006" key="3">
    <source>
        <dbReference type="Google" id="ProtNLM"/>
    </source>
</evidence>
<dbReference type="EMBL" id="MHQT01000043">
    <property type="protein sequence ID" value="OHA08300.1"/>
    <property type="molecule type" value="Genomic_DNA"/>
</dbReference>
<protein>
    <recommendedName>
        <fullName evidence="3">Type II toxin-antitoxin system mRNA interferase toxin, RelE/StbE family</fullName>
    </recommendedName>
</protein>
<reference evidence="1 2" key="1">
    <citation type="journal article" date="2016" name="Nat. Commun.">
        <title>Thousands of microbial genomes shed light on interconnected biogeochemical processes in an aquifer system.</title>
        <authorList>
            <person name="Anantharaman K."/>
            <person name="Brown C.T."/>
            <person name="Hug L.A."/>
            <person name="Sharon I."/>
            <person name="Castelle C.J."/>
            <person name="Probst A.J."/>
            <person name="Thomas B.C."/>
            <person name="Singh A."/>
            <person name="Wilkins M.J."/>
            <person name="Karaoz U."/>
            <person name="Brodie E.L."/>
            <person name="Williams K.H."/>
            <person name="Hubbard S.S."/>
            <person name="Banfield J.F."/>
        </authorList>
    </citation>
    <scope>NUCLEOTIDE SEQUENCE [LARGE SCALE GENOMIC DNA]</scope>
</reference>
<name>A0A1G2L9Q9_9BACT</name>
<dbReference type="Proteomes" id="UP000178977">
    <property type="component" value="Unassembled WGS sequence"/>
</dbReference>
<accession>A0A1G2L9Q9</accession>
<evidence type="ECO:0000313" key="1">
    <source>
        <dbReference type="EMBL" id="OHA08300.1"/>
    </source>
</evidence>
<dbReference type="InterPro" id="IPR035093">
    <property type="entry name" value="RelE/ParE_toxin_dom_sf"/>
</dbReference>
<comment type="caution">
    <text evidence="1">The sequence shown here is derived from an EMBL/GenBank/DDBJ whole genome shotgun (WGS) entry which is preliminary data.</text>
</comment>
<dbReference type="Gene3D" id="3.30.2310.20">
    <property type="entry name" value="RelE-like"/>
    <property type="match status" value="1"/>
</dbReference>
<sequence>MVRPIRRVDTSARFEKEFRRLAKHLQKLAEKKDAVFRADAFHPSLETHKLGGALKDDWAYSVNQQYRVHFYFADDHTVVYVSIGTHEIYK</sequence>
<dbReference type="SUPFAM" id="SSF143011">
    <property type="entry name" value="RelE-like"/>
    <property type="match status" value="1"/>
</dbReference>
<organism evidence="1 2">
    <name type="scientific">Candidatus Sungbacteria bacterium RIFCSPLOWO2_01_FULL_60_25</name>
    <dbReference type="NCBI Taxonomy" id="1802281"/>
    <lineage>
        <taxon>Bacteria</taxon>
        <taxon>Candidatus Sungiibacteriota</taxon>
    </lineage>
</organism>
<evidence type="ECO:0000313" key="2">
    <source>
        <dbReference type="Proteomes" id="UP000178977"/>
    </source>
</evidence>
<dbReference type="AlphaFoldDB" id="A0A1G2L9Q9"/>
<proteinExistence type="predicted"/>
<dbReference type="STRING" id="1802281.A3A44_02455"/>
<gene>
    <name evidence="1" type="ORF">A3A44_02455</name>
</gene>